<gene>
    <name evidence="2" type="ORF">F0U60_32900</name>
</gene>
<accession>A0ABY9XBG8</accession>
<reference evidence="2 3" key="1">
    <citation type="submission" date="2019-08" db="EMBL/GenBank/DDBJ databases">
        <title>Archangium and Cystobacter genomes.</title>
        <authorList>
            <person name="Chen I.-C.K."/>
            <person name="Wielgoss S."/>
        </authorList>
    </citation>
    <scope>NUCLEOTIDE SEQUENCE [LARGE SCALE GENOMIC DNA]</scope>
    <source>
        <strain evidence="2 3">Cbm 6</strain>
    </source>
</reference>
<evidence type="ECO:0008006" key="4">
    <source>
        <dbReference type="Google" id="ProtNLM"/>
    </source>
</evidence>
<sequence length="133" mass="14955">MVSEAAGQVASFVKVQLEHAQKQIEQLEAEAQKALQTLVSRGRESGREVLQRLNVNELREKPAVKELEKKATWVGGEVRQRLTVLQSRMVKVGVASQSQVEAINRELDRLTQKIDSIISTKKPEQQQQETPKA</sequence>
<feature type="coiled-coil region" evidence="1">
    <location>
        <begin position="10"/>
        <end position="44"/>
    </location>
</feature>
<keyword evidence="1" id="KW-0175">Coiled coil</keyword>
<evidence type="ECO:0000313" key="2">
    <source>
        <dbReference type="EMBL" id="WNG52718.1"/>
    </source>
</evidence>
<evidence type="ECO:0000256" key="1">
    <source>
        <dbReference type="SAM" id="Coils"/>
    </source>
</evidence>
<name>A0ABY9XBG8_9BACT</name>
<keyword evidence="3" id="KW-1185">Reference proteome</keyword>
<dbReference type="EMBL" id="CP043494">
    <property type="protein sequence ID" value="WNG52718.1"/>
    <property type="molecule type" value="Genomic_DNA"/>
</dbReference>
<organism evidence="2 3">
    <name type="scientific">Archangium minus</name>
    <dbReference type="NCBI Taxonomy" id="83450"/>
    <lineage>
        <taxon>Bacteria</taxon>
        <taxon>Pseudomonadati</taxon>
        <taxon>Myxococcota</taxon>
        <taxon>Myxococcia</taxon>
        <taxon>Myxococcales</taxon>
        <taxon>Cystobacterineae</taxon>
        <taxon>Archangiaceae</taxon>
        <taxon>Archangium</taxon>
    </lineage>
</organism>
<protein>
    <recommendedName>
        <fullName evidence="4">Phasin family protein</fullName>
    </recommendedName>
</protein>
<dbReference type="Proteomes" id="UP001611383">
    <property type="component" value="Chromosome"/>
</dbReference>
<proteinExistence type="predicted"/>
<evidence type="ECO:0000313" key="3">
    <source>
        <dbReference type="Proteomes" id="UP001611383"/>
    </source>
</evidence>